<keyword evidence="1" id="KW-1133">Transmembrane helix</keyword>
<evidence type="ECO:0000256" key="1">
    <source>
        <dbReference type="SAM" id="Phobius"/>
    </source>
</evidence>
<reference evidence="3" key="1">
    <citation type="submission" date="2020-09" db="EMBL/GenBank/DDBJ databases">
        <title>Hoyosella lacisalsi sp. nov., a halotolerant actinobacterium isolated from soil of Lake Gudzhirganskoe.</title>
        <authorList>
            <person name="Yang Q."/>
            <person name="Guo P.Y."/>
            <person name="Liu S.W."/>
            <person name="Li F.N."/>
            <person name="Sun C.H."/>
        </authorList>
    </citation>
    <scope>NUCLEOTIDE SEQUENCE</scope>
    <source>
        <strain evidence="3">G463</strain>
    </source>
</reference>
<keyword evidence="1" id="KW-0812">Transmembrane</keyword>
<dbReference type="RefSeq" id="WP_192039963.1">
    <property type="nucleotide sequence ID" value="NZ_JACYWE010000008.1"/>
</dbReference>
<name>A0A927JEE9_9ACTN</name>
<organism evidence="3 4">
    <name type="scientific">Lolliginicoccus lacisalsi</name>
    <dbReference type="NCBI Taxonomy" id="2742202"/>
    <lineage>
        <taxon>Bacteria</taxon>
        <taxon>Bacillati</taxon>
        <taxon>Actinomycetota</taxon>
        <taxon>Actinomycetes</taxon>
        <taxon>Mycobacteriales</taxon>
        <taxon>Hoyosellaceae</taxon>
        <taxon>Lolliginicoccus</taxon>
    </lineage>
</organism>
<evidence type="ECO:0000313" key="3">
    <source>
        <dbReference type="EMBL" id="MBD8507511.1"/>
    </source>
</evidence>
<evidence type="ECO:0000259" key="2">
    <source>
        <dbReference type="Pfam" id="PF00462"/>
    </source>
</evidence>
<dbReference type="GO" id="GO:0045454">
    <property type="term" value="P:cell redox homeostasis"/>
    <property type="evidence" value="ECO:0007669"/>
    <property type="project" value="TreeGrafter"/>
</dbReference>
<dbReference type="PROSITE" id="PS51354">
    <property type="entry name" value="GLUTAREDOXIN_2"/>
    <property type="match status" value="1"/>
</dbReference>
<feature type="transmembrane region" description="Helical" evidence="1">
    <location>
        <begin position="128"/>
        <end position="144"/>
    </location>
</feature>
<dbReference type="Proteomes" id="UP000642993">
    <property type="component" value="Unassembled WGS sequence"/>
</dbReference>
<keyword evidence="4" id="KW-1185">Reference proteome</keyword>
<comment type="caution">
    <text evidence="3">The sequence shown here is derived from an EMBL/GenBank/DDBJ whole genome shotgun (WGS) entry which is preliminary data.</text>
</comment>
<dbReference type="InterPro" id="IPR051548">
    <property type="entry name" value="Grx-like_ET"/>
</dbReference>
<evidence type="ECO:0000313" key="4">
    <source>
        <dbReference type="Proteomes" id="UP000642993"/>
    </source>
</evidence>
<dbReference type="Pfam" id="PF00462">
    <property type="entry name" value="Glutaredoxin"/>
    <property type="match status" value="1"/>
</dbReference>
<accession>A0A927JEE9</accession>
<dbReference type="InterPro" id="IPR002109">
    <property type="entry name" value="Glutaredoxin"/>
</dbReference>
<dbReference type="InterPro" id="IPR036249">
    <property type="entry name" value="Thioredoxin-like_sf"/>
</dbReference>
<sequence length="217" mass="22949">MTEPAVTFYWRPGCPFCTSLRARLQRLGIPLDERNIWQDEEADRAVRAANRGNETVPTVVVGSTTLTNPSPKQVLRAARAQYPGAYPGADEGPAEGHRTGRDSWLLVLLPAIAIILLWLVLAVARPEATFHLAPLLVAGIPAWIASRPGGSAERAFILASAAAGGAITIIAATFLEQLGMLAGPALLGLPNAWTEAVILALAGSVLSGLFGVWRSRA</sequence>
<feature type="transmembrane region" description="Helical" evidence="1">
    <location>
        <begin position="156"/>
        <end position="175"/>
    </location>
</feature>
<feature type="domain" description="Glutaredoxin" evidence="2">
    <location>
        <begin position="6"/>
        <end position="62"/>
    </location>
</feature>
<dbReference type="AlphaFoldDB" id="A0A927JEE9"/>
<dbReference type="GO" id="GO:0009055">
    <property type="term" value="F:electron transfer activity"/>
    <property type="evidence" value="ECO:0007669"/>
    <property type="project" value="TreeGrafter"/>
</dbReference>
<gene>
    <name evidence="3" type="ORF">HT102_13565</name>
</gene>
<dbReference type="PANTHER" id="PTHR34386">
    <property type="entry name" value="GLUTAREDOXIN"/>
    <property type="match status" value="1"/>
</dbReference>
<proteinExistence type="predicted"/>
<dbReference type="Gene3D" id="3.40.30.10">
    <property type="entry name" value="Glutaredoxin"/>
    <property type="match status" value="1"/>
</dbReference>
<feature type="transmembrane region" description="Helical" evidence="1">
    <location>
        <begin position="195"/>
        <end position="213"/>
    </location>
</feature>
<dbReference type="CDD" id="cd02976">
    <property type="entry name" value="NrdH"/>
    <property type="match status" value="1"/>
</dbReference>
<protein>
    <submittedName>
        <fullName evidence="3">Glutaredoxin family protein</fullName>
    </submittedName>
</protein>
<dbReference type="EMBL" id="JACYWE010000008">
    <property type="protein sequence ID" value="MBD8507511.1"/>
    <property type="molecule type" value="Genomic_DNA"/>
</dbReference>
<feature type="transmembrane region" description="Helical" evidence="1">
    <location>
        <begin position="104"/>
        <end position="122"/>
    </location>
</feature>
<keyword evidence="1" id="KW-0472">Membrane</keyword>
<dbReference type="PANTHER" id="PTHR34386:SF1">
    <property type="entry name" value="GLUTAREDOXIN-LIKE PROTEIN NRDH"/>
    <property type="match status" value="1"/>
</dbReference>
<dbReference type="SUPFAM" id="SSF52833">
    <property type="entry name" value="Thioredoxin-like"/>
    <property type="match status" value="1"/>
</dbReference>